<evidence type="ECO:0000313" key="2">
    <source>
        <dbReference type="Proteomes" id="UP001295444"/>
    </source>
</evidence>
<protein>
    <submittedName>
        <fullName evidence="1">Uncharacterized protein</fullName>
    </submittedName>
</protein>
<gene>
    <name evidence="1" type="ORF">PECUL_23A062061</name>
</gene>
<reference evidence="1" key="1">
    <citation type="submission" date="2022-03" db="EMBL/GenBank/DDBJ databases">
        <authorList>
            <person name="Alioto T."/>
            <person name="Alioto T."/>
            <person name="Gomez Garrido J."/>
        </authorList>
    </citation>
    <scope>NUCLEOTIDE SEQUENCE</scope>
</reference>
<feature type="non-terminal residue" evidence="1">
    <location>
        <position position="90"/>
    </location>
</feature>
<dbReference type="AlphaFoldDB" id="A0AAD1RMP6"/>
<dbReference type="Proteomes" id="UP001295444">
    <property type="component" value="Chromosome 03"/>
</dbReference>
<proteinExistence type="predicted"/>
<evidence type="ECO:0000313" key="1">
    <source>
        <dbReference type="EMBL" id="CAH2274648.1"/>
    </source>
</evidence>
<dbReference type="EMBL" id="OW240914">
    <property type="protein sequence ID" value="CAH2274648.1"/>
    <property type="molecule type" value="Genomic_DNA"/>
</dbReference>
<keyword evidence="2" id="KW-1185">Reference proteome</keyword>
<organism evidence="1 2">
    <name type="scientific">Pelobates cultripes</name>
    <name type="common">Western spadefoot toad</name>
    <dbReference type="NCBI Taxonomy" id="61616"/>
    <lineage>
        <taxon>Eukaryota</taxon>
        <taxon>Metazoa</taxon>
        <taxon>Chordata</taxon>
        <taxon>Craniata</taxon>
        <taxon>Vertebrata</taxon>
        <taxon>Euteleostomi</taxon>
        <taxon>Amphibia</taxon>
        <taxon>Batrachia</taxon>
        <taxon>Anura</taxon>
        <taxon>Pelobatoidea</taxon>
        <taxon>Pelobatidae</taxon>
        <taxon>Pelobates</taxon>
    </lineage>
</organism>
<name>A0AAD1RMP6_PELCU</name>
<accession>A0AAD1RMP6</accession>
<sequence>MPGSPKAKASASCTKAGCQAIFWQINAGGRSQACFRALQFNCSDKVPTGSGIYPQRFSARRLLDNLPLCTRQKLSPLENRAEMPIKCSYV</sequence>